<dbReference type="PANTHER" id="PTHR23147">
    <property type="entry name" value="SERINE/ARGININE RICH SPLICING FACTOR"/>
    <property type="match status" value="1"/>
</dbReference>
<dbReference type="GO" id="GO:0003723">
    <property type="term" value="F:RNA binding"/>
    <property type="evidence" value="ECO:0007669"/>
    <property type="project" value="UniProtKB-UniRule"/>
</dbReference>
<dbReference type="CDD" id="cd00590">
    <property type="entry name" value="RRM_SF"/>
    <property type="match status" value="1"/>
</dbReference>
<dbReference type="InterPro" id="IPR012677">
    <property type="entry name" value="Nucleotide-bd_a/b_plait_sf"/>
</dbReference>
<dbReference type="EMBL" id="JBJQND010000004">
    <property type="protein sequence ID" value="KAL3880421.1"/>
    <property type="molecule type" value="Genomic_DNA"/>
</dbReference>
<dbReference type="SMART" id="SM00360">
    <property type="entry name" value="RRM"/>
    <property type="match status" value="1"/>
</dbReference>
<dbReference type="SUPFAM" id="SSF54928">
    <property type="entry name" value="RNA-binding domain, RBD"/>
    <property type="match status" value="1"/>
</dbReference>
<feature type="domain" description="RRM" evidence="2">
    <location>
        <begin position="7"/>
        <end position="84"/>
    </location>
</feature>
<accession>A0ABD3X4A7</accession>
<organism evidence="3 4">
    <name type="scientific">Sinanodonta woodiana</name>
    <name type="common">Chinese pond mussel</name>
    <name type="synonym">Anodonta woodiana</name>
    <dbReference type="NCBI Taxonomy" id="1069815"/>
    <lineage>
        <taxon>Eukaryota</taxon>
        <taxon>Metazoa</taxon>
        <taxon>Spiralia</taxon>
        <taxon>Lophotrochozoa</taxon>
        <taxon>Mollusca</taxon>
        <taxon>Bivalvia</taxon>
        <taxon>Autobranchia</taxon>
        <taxon>Heteroconchia</taxon>
        <taxon>Palaeoheterodonta</taxon>
        <taxon>Unionida</taxon>
        <taxon>Unionoidea</taxon>
        <taxon>Unionidae</taxon>
        <taxon>Unioninae</taxon>
        <taxon>Sinanodonta</taxon>
    </lineage>
</organism>
<evidence type="ECO:0000256" key="1">
    <source>
        <dbReference type="PROSITE-ProRule" id="PRU00176"/>
    </source>
</evidence>
<dbReference type="Pfam" id="PF00076">
    <property type="entry name" value="RRM_1"/>
    <property type="match status" value="1"/>
</dbReference>
<dbReference type="AlphaFoldDB" id="A0ABD3X4A7"/>
<evidence type="ECO:0000313" key="4">
    <source>
        <dbReference type="Proteomes" id="UP001634394"/>
    </source>
</evidence>
<reference evidence="3 4" key="1">
    <citation type="submission" date="2024-11" db="EMBL/GenBank/DDBJ databases">
        <title>Chromosome-level genome assembly of the freshwater bivalve Anodonta woodiana.</title>
        <authorList>
            <person name="Chen X."/>
        </authorList>
    </citation>
    <scope>NUCLEOTIDE SEQUENCE [LARGE SCALE GENOMIC DNA]</scope>
    <source>
        <strain evidence="3">MN2024</strain>
        <tissue evidence="3">Gills</tissue>
    </source>
</reference>
<proteinExistence type="predicted"/>
<dbReference type="Gene3D" id="3.30.70.330">
    <property type="match status" value="1"/>
</dbReference>
<dbReference type="Proteomes" id="UP001634394">
    <property type="component" value="Unassembled WGS sequence"/>
</dbReference>
<name>A0ABD3X4A7_SINWO</name>
<gene>
    <name evidence="3" type="ORF">ACJMK2_032659</name>
</gene>
<dbReference type="PROSITE" id="PS50102">
    <property type="entry name" value="RRM"/>
    <property type="match status" value="1"/>
</dbReference>
<protein>
    <recommendedName>
        <fullName evidence="2">RRM domain-containing protein</fullName>
    </recommendedName>
</protein>
<dbReference type="InterPro" id="IPR000504">
    <property type="entry name" value="RRM_dom"/>
</dbReference>
<dbReference type="InterPro" id="IPR035979">
    <property type="entry name" value="RBD_domain_sf"/>
</dbReference>
<evidence type="ECO:0000313" key="3">
    <source>
        <dbReference type="EMBL" id="KAL3880421.1"/>
    </source>
</evidence>
<evidence type="ECO:0000259" key="2">
    <source>
        <dbReference type="PROSITE" id="PS50102"/>
    </source>
</evidence>
<comment type="caution">
    <text evidence="3">The sequence shown here is derived from an EMBL/GenBank/DDBJ whole genome shotgun (WGS) entry which is preliminary data.</text>
</comment>
<dbReference type="InterPro" id="IPR050907">
    <property type="entry name" value="SRSF"/>
</dbReference>
<keyword evidence="1" id="KW-0694">RNA-binding</keyword>
<keyword evidence="4" id="KW-1185">Reference proteome</keyword>
<sequence>MATHKTYSVFVGHLSKDVKKADLQELFSGCGDVVDVLIVKNTKTDAFSYGFVRYSELLMAQKAVSELNRWTLRGFPLVVSLAKETVNKIAEEKLNSSCSEVRDQRQKYKRENHEITGLKSSDHVKNVMYLSRLQENCTALNLDLAKNGSTKDGQDGINVHMLIEDIKKTDCAIASPVWGDFTQRNNSLQSIKERLFERAKTKNLNDSLGQKKAQEFLSSLNAVMSTVNSFLRENMKPIDDNDNDNPKVQTAGKDQKVHKMLEDMVGSRSGKKSGFGSEMLTVDPPVVHVIQSNHTKETFPSLLVRSDSQTSSTSEDDYNDFISDSGIECDGDMFSSPVLSKVKDRSSKALSCFDADLSSCKSCESQDISSSSRDSIFSSHSSSLELVRSPNDTISKMSPSCMSDNSHPLKGKLKSMKGDITGMVQPSSHKSNCPGGFNILHHLGRGRGGKQVTCLPKPLASLGRGYAILDSAKKE</sequence>